<dbReference type="AlphaFoldDB" id="A0A0F9IK32"/>
<protein>
    <submittedName>
        <fullName evidence="1">Uncharacterized protein</fullName>
    </submittedName>
</protein>
<proteinExistence type="predicted"/>
<reference evidence="1" key="1">
    <citation type="journal article" date="2015" name="Nature">
        <title>Complex archaea that bridge the gap between prokaryotes and eukaryotes.</title>
        <authorList>
            <person name="Spang A."/>
            <person name="Saw J.H."/>
            <person name="Jorgensen S.L."/>
            <person name="Zaremba-Niedzwiedzka K."/>
            <person name="Martijn J."/>
            <person name="Lind A.E."/>
            <person name="van Eijk R."/>
            <person name="Schleper C."/>
            <person name="Guy L."/>
            <person name="Ettema T.J."/>
        </authorList>
    </citation>
    <scope>NUCLEOTIDE SEQUENCE</scope>
</reference>
<gene>
    <name evidence="1" type="ORF">LCGC14_1867270</name>
</gene>
<dbReference type="EMBL" id="LAZR01018993">
    <property type="protein sequence ID" value="KKL94175.1"/>
    <property type="molecule type" value="Genomic_DNA"/>
</dbReference>
<organism evidence="1">
    <name type="scientific">marine sediment metagenome</name>
    <dbReference type="NCBI Taxonomy" id="412755"/>
    <lineage>
        <taxon>unclassified sequences</taxon>
        <taxon>metagenomes</taxon>
        <taxon>ecological metagenomes</taxon>
    </lineage>
</organism>
<name>A0A0F9IK32_9ZZZZ</name>
<accession>A0A0F9IK32</accession>
<comment type="caution">
    <text evidence="1">The sequence shown here is derived from an EMBL/GenBank/DDBJ whole genome shotgun (WGS) entry which is preliminary data.</text>
</comment>
<evidence type="ECO:0000313" key="1">
    <source>
        <dbReference type="EMBL" id="KKL94175.1"/>
    </source>
</evidence>
<sequence length="52" mass="5986">MDHEVYKMYFMMLRGGKIKSVTIDKDGVYVVLLEFHGSHRVILAPKISTDES</sequence>